<dbReference type="Proteomes" id="UP000001106">
    <property type="component" value="Chromosome"/>
</dbReference>
<keyword evidence="3" id="KW-1185">Reference proteome</keyword>
<dbReference type="InterPro" id="IPR002744">
    <property type="entry name" value="MIP18-like"/>
</dbReference>
<dbReference type="RefSeq" id="WP_011972754.1">
    <property type="nucleotide sequence ID" value="NC_009635.1"/>
</dbReference>
<dbReference type="HOGENOM" id="CLU_091588_3_0_2"/>
<organism evidence="2 3">
    <name type="scientific">Methanococcus aeolicus (strain ATCC BAA-1280 / DSM 17508 / OCM 812 / Nankai-3)</name>
    <dbReference type="NCBI Taxonomy" id="419665"/>
    <lineage>
        <taxon>Archaea</taxon>
        <taxon>Methanobacteriati</taxon>
        <taxon>Methanobacteriota</taxon>
        <taxon>Methanomada group</taxon>
        <taxon>Methanococci</taxon>
        <taxon>Methanococcales</taxon>
        <taxon>Methanococcaceae</taxon>
        <taxon>Methanococcus</taxon>
    </lineage>
</organism>
<dbReference type="PANTHER" id="PTHR42831">
    <property type="entry name" value="FE-S PROTEIN MATURATION AUXILIARY FACTOR YITW"/>
    <property type="match status" value="1"/>
</dbReference>
<gene>
    <name evidence="2" type="ordered locus">Maeo_0029</name>
</gene>
<dbReference type="STRING" id="419665.Maeo_0029"/>
<dbReference type="OrthoDB" id="371709at2157"/>
<protein>
    <recommendedName>
        <fullName evidence="1">MIP18 family-like domain-containing protein</fullName>
    </recommendedName>
</protein>
<name>A6UT00_META3</name>
<evidence type="ECO:0000259" key="1">
    <source>
        <dbReference type="Pfam" id="PF01883"/>
    </source>
</evidence>
<sequence>MVSKEDIIEALKKVADPHMGISIVEMGLVHNIEIDDEDNVSFEFMPTNPGCMSVMMMAADAKEVTKAVEGVKSVKVTVKGHMMEEDINEILNEEVKEENK</sequence>
<dbReference type="InterPro" id="IPR052339">
    <property type="entry name" value="Fe-S_Maturation_MIP18"/>
</dbReference>
<feature type="domain" description="MIP18 family-like" evidence="1">
    <location>
        <begin position="4"/>
        <end position="78"/>
    </location>
</feature>
<evidence type="ECO:0000313" key="3">
    <source>
        <dbReference type="Proteomes" id="UP000001106"/>
    </source>
</evidence>
<dbReference type="eggNOG" id="arCOG01845">
    <property type="taxonomic scope" value="Archaea"/>
</dbReference>
<dbReference type="EMBL" id="CP000743">
    <property type="protein sequence ID" value="ABR55622.1"/>
    <property type="molecule type" value="Genomic_DNA"/>
</dbReference>
<dbReference type="Gene3D" id="3.30.300.130">
    <property type="entry name" value="Fe-S cluster assembly (FSCA)"/>
    <property type="match status" value="1"/>
</dbReference>
<dbReference type="Pfam" id="PF01883">
    <property type="entry name" value="FeS_assembly_P"/>
    <property type="match status" value="1"/>
</dbReference>
<dbReference type="GeneID" id="5327218"/>
<accession>A6UT00</accession>
<dbReference type="KEGG" id="mae:Maeo_0029"/>
<dbReference type="SUPFAM" id="SSF117916">
    <property type="entry name" value="Fe-S cluster assembly (FSCA) domain-like"/>
    <property type="match status" value="1"/>
</dbReference>
<evidence type="ECO:0000313" key="2">
    <source>
        <dbReference type="EMBL" id="ABR55622.1"/>
    </source>
</evidence>
<reference evidence="2" key="1">
    <citation type="submission" date="2007-06" db="EMBL/GenBank/DDBJ databases">
        <title>Complete sequence of Methanococcus aeolicus Nankai-3.</title>
        <authorList>
            <consortium name="US DOE Joint Genome Institute"/>
            <person name="Copeland A."/>
            <person name="Lucas S."/>
            <person name="Lapidus A."/>
            <person name="Barry K."/>
            <person name="Glavina del Rio T."/>
            <person name="Dalin E."/>
            <person name="Tice H."/>
            <person name="Pitluck S."/>
            <person name="Chain P."/>
            <person name="Malfatti S."/>
            <person name="Shin M."/>
            <person name="Vergez L."/>
            <person name="Schmutz J."/>
            <person name="Larimer F."/>
            <person name="Land M."/>
            <person name="Hauser L."/>
            <person name="Kyrpides N."/>
            <person name="Lykidis A."/>
            <person name="Sieprawska-Lupa M."/>
            <person name="Whitman W.B."/>
            <person name="Richardson P."/>
        </authorList>
    </citation>
    <scope>NUCLEOTIDE SEQUENCE [LARGE SCALE GENOMIC DNA]</scope>
    <source>
        <strain evidence="2">Nankai-3</strain>
    </source>
</reference>
<dbReference type="InterPro" id="IPR034904">
    <property type="entry name" value="FSCA_dom_sf"/>
</dbReference>
<dbReference type="PANTHER" id="PTHR42831:SF1">
    <property type="entry name" value="FE-S PROTEIN MATURATION AUXILIARY FACTOR YITW"/>
    <property type="match status" value="1"/>
</dbReference>
<proteinExistence type="predicted"/>
<dbReference type="AlphaFoldDB" id="A6UT00"/>